<dbReference type="GO" id="GO:0009051">
    <property type="term" value="P:pentose-phosphate shunt, oxidative branch"/>
    <property type="evidence" value="ECO:0007669"/>
    <property type="project" value="TreeGrafter"/>
</dbReference>
<evidence type="ECO:0000259" key="9">
    <source>
        <dbReference type="Pfam" id="PF02781"/>
    </source>
</evidence>
<dbReference type="InterPro" id="IPR036291">
    <property type="entry name" value="NAD(P)-bd_dom_sf"/>
</dbReference>
<feature type="binding site" evidence="7">
    <location>
        <position position="180"/>
    </location>
    <ligand>
        <name>substrate</name>
    </ligand>
</feature>
<comment type="caution">
    <text evidence="7">Lacks conserved residue(s) required for the propagation of feature annotation.</text>
</comment>
<dbReference type="KEGG" id="asem:NNL22_06970"/>
<dbReference type="Pfam" id="PF00479">
    <property type="entry name" value="G6PD_N"/>
    <property type="match status" value="1"/>
</dbReference>
<dbReference type="Gene3D" id="3.40.50.720">
    <property type="entry name" value="NAD(P)-binding Rossmann-like Domain"/>
    <property type="match status" value="1"/>
</dbReference>
<dbReference type="GO" id="GO:0005829">
    <property type="term" value="C:cytosol"/>
    <property type="evidence" value="ECO:0007669"/>
    <property type="project" value="TreeGrafter"/>
</dbReference>
<feature type="binding site" evidence="7">
    <location>
        <position position="214"/>
    </location>
    <ligand>
        <name>substrate</name>
    </ligand>
</feature>
<evidence type="ECO:0000259" key="8">
    <source>
        <dbReference type="Pfam" id="PF00479"/>
    </source>
</evidence>
<dbReference type="GO" id="GO:0004345">
    <property type="term" value="F:glucose-6-phosphate dehydrogenase activity"/>
    <property type="evidence" value="ECO:0007669"/>
    <property type="project" value="UniProtKB-UniRule"/>
</dbReference>
<comment type="similarity">
    <text evidence="2 7">Belongs to the glucose-6-phosphate dehydrogenase family.</text>
</comment>
<dbReference type="SUPFAM" id="SSF55347">
    <property type="entry name" value="Glyceraldehyde-3-phosphate dehydrogenase-like, C-terminal domain"/>
    <property type="match status" value="1"/>
</dbReference>
<name>A0A9E8HV53_9ALTE</name>
<evidence type="ECO:0000256" key="4">
    <source>
        <dbReference type="ARBA" id="ARBA00022857"/>
    </source>
</evidence>
<dbReference type="EMBL" id="CP101527">
    <property type="protein sequence ID" value="UZW76319.1"/>
    <property type="molecule type" value="Genomic_DNA"/>
</dbReference>
<dbReference type="SUPFAM" id="SSF51735">
    <property type="entry name" value="NAD(P)-binding Rossmann-fold domains"/>
    <property type="match status" value="1"/>
</dbReference>
<evidence type="ECO:0000313" key="11">
    <source>
        <dbReference type="Proteomes" id="UP001164472"/>
    </source>
</evidence>
<keyword evidence="3 7" id="KW-0313">Glucose metabolism</keyword>
<gene>
    <name evidence="7 10" type="primary">zwf</name>
    <name evidence="10" type="ORF">NNL22_06970</name>
</gene>
<sequence>MIPLNEPFDLVLFGSTGDLATRKLLPALFSLHFDERLPSDWRLIALFRRQHDDFLDALQKSIMSKHSFDDKTVKTKWNAFIKHIVTFSFDATEPGNYGELKQVVDQKPNVNTIFYLATPSALYGKIASGLAKAHINTPNSRIVLEKPIGSNLESAVKINQLVCRHFKEHQIFRIDHYLGKETVQNLLVLRFANTIFESQWNQKYIDNIQITISETLGVEERAEFYDHVGALRDMGQNHLLQLLCIVAMEPPARFTPDAVRDEKVKVLRALRTLTDQDVHKKVVRGQYASGISNGNAVEGYLDEEGVDPSSETETYVAMKVEIDNWRWAGVPFYLRTGKRLVHRACEIVVHFKEVPHSIFDLQHKNTMANKLVFRLQPDEGIRLMLCEKKRGPGVSVRSTELSLSPDYLNRKRVPDAYERLLGDVISNNQTLFVRQDELIAAWDWLDPILKHWDESEQGPESYIAGSWGPAAATLLLAKDGRLWDETCRPLKGDEADSVIKESGS</sequence>
<dbReference type="InterPro" id="IPR001282">
    <property type="entry name" value="G6P_DH"/>
</dbReference>
<evidence type="ECO:0000313" key="10">
    <source>
        <dbReference type="EMBL" id="UZW76319.1"/>
    </source>
</evidence>
<dbReference type="Gene3D" id="3.30.360.10">
    <property type="entry name" value="Dihydrodipicolinate Reductase, domain 2"/>
    <property type="match status" value="1"/>
</dbReference>
<protein>
    <recommendedName>
        <fullName evidence="7">Glucose-6-phosphate 1-dehydrogenase</fullName>
        <shortName evidence="7">G6PD</shortName>
        <ecNumber evidence="7">1.1.1.49</ecNumber>
    </recommendedName>
</protein>
<dbReference type="PANTHER" id="PTHR23429:SF0">
    <property type="entry name" value="GLUCOSE-6-PHOSPHATE 1-DEHYDROGENASE"/>
    <property type="match status" value="1"/>
</dbReference>
<dbReference type="InterPro" id="IPR022675">
    <property type="entry name" value="G6P_DH_C"/>
</dbReference>
<feature type="domain" description="Glucose-6-phosphate dehydrogenase C-terminal" evidence="9">
    <location>
        <begin position="187"/>
        <end position="483"/>
    </location>
</feature>
<feature type="binding site" evidence="7">
    <location>
        <position position="176"/>
    </location>
    <ligand>
        <name>substrate</name>
    </ligand>
</feature>
<evidence type="ECO:0000256" key="5">
    <source>
        <dbReference type="ARBA" id="ARBA00023002"/>
    </source>
</evidence>
<dbReference type="RefSeq" id="WP_251812045.1">
    <property type="nucleotide sequence ID" value="NZ_CP101527.1"/>
</dbReference>
<evidence type="ECO:0000256" key="6">
    <source>
        <dbReference type="ARBA" id="ARBA00023277"/>
    </source>
</evidence>
<dbReference type="PROSITE" id="PS00069">
    <property type="entry name" value="G6P_DEHYDROGENASE"/>
    <property type="match status" value="1"/>
</dbReference>
<dbReference type="HAMAP" id="MF_00966">
    <property type="entry name" value="G6PD"/>
    <property type="match status" value="1"/>
</dbReference>
<dbReference type="GO" id="GO:0006006">
    <property type="term" value="P:glucose metabolic process"/>
    <property type="evidence" value="ECO:0007669"/>
    <property type="project" value="UniProtKB-KW"/>
</dbReference>
<feature type="active site" description="Proton acceptor" evidence="7">
    <location>
        <position position="238"/>
    </location>
</feature>
<keyword evidence="4 7" id="KW-0521">NADP</keyword>
<reference evidence="10" key="1">
    <citation type="submission" date="2022-07" db="EMBL/GenBank/DDBJ databases">
        <title>Alkalimarinus sp. nov., isolated from gut of a Alitta virens.</title>
        <authorList>
            <person name="Yang A.I."/>
            <person name="Shin N.-R."/>
        </authorList>
    </citation>
    <scope>NUCLEOTIDE SEQUENCE</scope>
    <source>
        <strain evidence="10">FA028</strain>
    </source>
</reference>
<evidence type="ECO:0000256" key="7">
    <source>
        <dbReference type="HAMAP-Rule" id="MF_00966"/>
    </source>
</evidence>
<feature type="binding site" evidence="7">
    <location>
        <position position="338"/>
    </location>
    <ligand>
        <name>substrate</name>
    </ligand>
</feature>
<feature type="binding site" evidence="7">
    <location>
        <position position="48"/>
    </location>
    <ligand>
        <name>NADP(+)</name>
        <dbReference type="ChEBI" id="CHEBI:58349"/>
    </ligand>
</feature>
<dbReference type="Proteomes" id="UP001164472">
    <property type="component" value="Chromosome"/>
</dbReference>
<feature type="domain" description="Glucose-6-phosphate dehydrogenase NAD-binding" evidence="8">
    <location>
        <begin position="11"/>
        <end position="185"/>
    </location>
</feature>
<dbReference type="InterPro" id="IPR022674">
    <property type="entry name" value="G6P_DH_NAD-bd"/>
</dbReference>
<keyword evidence="11" id="KW-1185">Reference proteome</keyword>
<feature type="binding site" evidence="7">
    <location>
        <position position="146"/>
    </location>
    <ligand>
        <name>NADP(+)</name>
        <dbReference type="ChEBI" id="CHEBI:58349"/>
    </ligand>
</feature>
<feature type="binding site" evidence="7">
    <location>
        <position position="233"/>
    </location>
    <ligand>
        <name>substrate</name>
    </ligand>
</feature>
<evidence type="ECO:0000256" key="2">
    <source>
        <dbReference type="ARBA" id="ARBA00009975"/>
    </source>
</evidence>
<keyword evidence="6 7" id="KW-0119">Carbohydrate metabolism</keyword>
<keyword evidence="5 7" id="KW-0560">Oxidoreductase</keyword>
<dbReference type="EC" id="1.1.1.49" evidence="7"/>
<dbReference type="Pfam" id="PF02781">
    <property type="entry name" value="G6PD_C"/>
    <property type="match status" value="1"/>
</dbReference>
<comment type="pathway">
    <text evidence="1 7">Carbohydrate degradation; pentose phosphate pathway; D-ribulose 5-phosphate from D-glucose 6-phosphate (oxidative stage): step 1/3.</text>
</comment>
<dbReference type="InterPro" id="IPR019796">
    <property type="entry name" value="G6P_DH_AS"/>
</dbReference>
<proteinExistence type="inferred from homology"/>
<dbReference type="PANTHER" id="PTHR23429">
    <property type="entry name" value="GLUCOSE-6-PHOSPHATE 1-DEHYDROGENASE G6PD"/>
    <property type="match status" value="1"/>
</dbReference>
<dbReference type="PRINTS" id="PR00079">
    <property type="entry name" value="G6PDHDRGNASE"/>
</dbReference>
<evidence type="ECO:0000256" key="1">
    <source>
        <dbReference type="ARBA" id="ARBA00004937"/>
    </source>
</evidence>
<dbReference type="GO" id="GO:0050661">
    <property type="term" value="F:NADP binding"/>
    <property type="evidence" value="ECO:0007669"/>
    <property type="project" value="UniProtKB-UniRule"/>
</dbReference>
<accession>A0A9E8HV53</accession>
<comment type="function">
    <text evidence="7">Catalyzes the oxidation of glucose 6-phosphate to 6-phosphogluconolactone.</text>
</comment>
<dbReference type="PIRSF" id="PIRSF000110">
    <property type="entry name" value="G6PD"/>
    <property type="match status" value="1"/>
</dbReference>
<dbReference type="AlphaFoldDB" id="A0A9E8HV53"/>
<comment type="catalytic activity">
    <reaction evidence="7">
        <text>D-glucose 6-phosphate + NADP(+) = 6-phospho-D-glucono-1,5-lactone + NADPH + H(+)</text>
        <dbReference type="Rhea" id="RHEA:15841"/>
        <dbReference type="ChEBI" id="CHEBI:15378"/>
        <dbReference type="ChEBI" id="CHEBI:57783"/>
        <dbReference type="ChEBI" id="CHEBI:57955"/>
        <dbReference type="ChEBI" id="CHEBI:58349"/>
        <dbReference type="ChEBI" id="CHEBI:61548"/>
        <dbReference type="EC" id="1.1.1.49"/>
    </reaction>
</comment>
<organism evidence="10 11">
    <name type="scientific">Alkalimarinus sediminis</name>
    <dbReference type="NCBI Taxonomy" id="1632866"/>
    <lineage>
        <taxon>Bacteria</taxon>
        <taxon>Pseudomonadati</taxon>
        <taxon>Pseudomonadota</taxon>
        <taxon>Gammaproteobacteria</taxon>
        <taxon>Alteromonadales</taxon>
        <taxon>Alteromonadaceae</taxon>
        <taxon>Alkalimarinus</taxon>
    </lineage>
</organism>
<dbReference type="NCBIfam" id="TIGR00871">
    <property type="entry name" value="zwf"/>
    <property type="match status" value="1"/>
</dbReference>
<evidence type="ECO:0000256" key="3">
    <source>
        <dbReference type="ARBA" id="ARBA00022526"/>
    </source>
</evidence>